<dbReference type="Proteomes" id="UP001108025">
    <property type="component" value="Unassembled WGS sequence"/>
</dbReference>
<sequence length="126" mass="14293">MSIITDYKISFGVRKIHEKNFKLMSSTSPSLDAIFFEFRTITSCDSLIRMINAVLDNPPQSEDVLFYTQGLQMLKIGYSETKLYHDVNKYDANPNIAPGDILPTADLREIVKVWRNFVVNGSGLLT</sequence>
<keyword evidence="2" id="KW-1185">Reference proteome</keyword>
<name>A0A9Q3V0U0_9FLAO</name>
<gene>
    <name evidence="1" type="ORF">LO744_00035</name>
</gene>
<evidence type="ECO:0000313" key="2">
    <source>
        <dbReference type="Proteomes" id="UP001108025"/>
    </source>
</evidence>
<accession>A0A9Q3V0U0</accession>
<comment type="caution">
    <text evidence="1">The sequence shown here is derived from an EMBL/GenBank/DDBJ whole genome shotgun (WGS) entry which is preliminary data.</text>
</comment>
<dbReference type="RefSeq" id="WP_230666141.1">
    <property type="nucleotide sequence ID" value="NZ_JAJNAY010000001.1"/>
</dbReference>
<protein>
    <submittedName>
        <fullName evidence="1">Uncharacterized protein</fullName>
    </submittedName>
</protein>
<organism evidence="1 2">
    <name type="scientific">Chryseobacterium turcicum</name>
    <dbReference type="NCBI Taxonomy" id="2898076"/>
    <lineage>
        <taxon>Bacteria</taxon>
        <taxon>Pseudomonadati</taxon>
        <taxon>Bacteroidota</taxon>
        <taxon>Flavobacteriia</taxon>
        <taxon>Flavobacteriales</taxon>
        <taxon>Weeksellaceae</taxon>
        <taxon>Chryseobacterium group</taxon>
        <taxon>Chryseobacterium</taxon>
    </lineage>
</organism>
<proteinExistence type="predicted"/>
<dbReference type="AlphaFoldDB" id="A0A9Q3V0U0"/>
<reference evidence="1" key="1">
    <citation type="submission" date="2021-11" db="EMBL/GenBank/DDBJ databases">
        <title>Description of novel Chryseobacterium species.</title>
        <authorList>
            <person name="Saticioglu I.B."/>
            <person name="Ay H."/>
            <person name="Altun S."/>
            <person name="Duman M."/>
        </authorList>
    </citation>
    <scope>NUCLEOTIDE SEQUENCE</scope>
    <source>
        <strain evidence="1">C-17</strain>
    </source>
</reference>
<dbReference type="EMBL" id="JAJNAY010000001">
    <property type="protein sequence ID" value="MCD1115265.1"/>
    <property type="molecule type" value="Genomic_DNA"/>
</dbReference>
<evidence type="ECO:0000313" key="1">
    <source>
        <dbReference type="EMBL" id="MCD1115265.1"/>
    </source>
</evidence>